<dbReference type="Proteomes" id="UP000426246">
    <property type="component" value="Chromosome"/>
</dbReference>
<keyword evidence="1" id="KW-0472">Membrane</keyword>
<evidence type="ECO:0000256" key="1">
    <source>
        <dbReference type="SAM" id="Phobius"/>
    </source>
</evidence>
<accession>A0A6B8RGJ6</accession>
<protein>
    <submittedName>
        <fullName evidence="2">Uncharacterized protein</fullName>
    </submittedName>
</protein>
<organism evidence="2 3">
    <name type="scientific">Paenibacillus psychroresistens</name>
    <dbReference type="NCBI Taxonomy" id="1778678"/>
    <lineage>
        <taxon>Bacteria</taxon>
        <taxon>Bacillati</taxon>
        <taxon>Bacillota</taxon>
        <taxon>Bacilli</taxon>
        <taxon>Bacillales</taxon>
        <taxon>Paenibacillaceae</taxon>
        <taxon>Paenibacillus</taxon>
    </lineage>
</organism>
<dbReference type="EMBL" id="CP034235">
    <property type="protein sequence ID" value="QGQ95057.1"/>
    <property type="molecule type" value="Genomic_DNA"/>
</dbReference>
<keyword evidence="3" id="KW-1185">Reference proteome</keyword>
<keyword evidence="1" id="KW-1133">Transmembrane helix</keyword>
<gene>
    <name evidence="2" type="ORF">EHS13_09265</name>
</gene>
<proteinExistence type="predicted"/>
<dbReference type="AlphaFoldDB" id="A0A6B8RGJ6"/>
<evidence type="ECO:0000313" key="3">
    <source>
        <dbReference type="Proteomes" id="UP000426246"/>
    </source>
</evidence>
<reference evidence="3" key="1">
    <citation type="submission" date="2018-11" db="EMBL/GenBank/DDBJ databases">
        <title>Complete genome sequence of Paenibacillus sp. ML311-T8.</title>
        <authorList>
            <person name="Nam Y.-D."/>
            <person name="Kang J."/>
            <person name="Chung W.-H."/>
            <person name="Park Y.S."/>
        </authorList>
    </citation>
    <scope>NUCLEOTIDE SEQUENCE [LARGE SCALE GENOMIC DNA]</scope>
    <source>
        <strain evidence="3">ML311-T8</strain>
    </source>
</reference>
<feature type="transmembrane region" description="Helical" evidence="1">
    <location>
        <begin position="6"/>
        <end position="26"/>
    </location>
</feature>
<dbReference type="KEGG" id="ppsc:EHS13_09265"/>
<sequence length="113" mass="12759">MGQNGYLWILGIIVLAGLLMIVISSLNKPSRKLLNLTRKLSDAEVTNEKANQLIGLLMSIKSMPKKTAYWDSIKTAYRLIEQSPKVDLEFKQKLRTLLQGLSVEQLQDSKKIS</sequence>
<keyword evidence="1" id="KW-0812">Transmembrane</keyword>
<evidence type="ECO:0000313" key="2">
    <source>
        <dbReference type="EMBL" id="QGQ95057.1"/>
    </source>
</evidence>
<dbReference type="RefSeq" id="WP_155700072.1">
    <property type="nucleotide sequence ID" value="NZ_CP034235.1"/>
</dbReference>
<name>A0A6B8RGJ6_9BACL</name>